<feature type="chain" id="PRO_5040825712" evidence="1">
    <location>
        <begin position="23"/>
        <end position="430"/>
    </location>
</feature>
<sequence length="430" mass="46538">MRLHTPGTAALAVLLLGLTACGGTDGEAGAAEEFTYWSMFKQDEVRAKIVQDAVTAFSKETGIKVNVVFQGRENLKKLQPTLVGGNVGADLVDGAAFNVLNMLQATGNAADLSGVYAATIPGEGRTVADVVPDTYERLVTDGGAKYLVPVAVHSWQVFYDAKRHPELAERPPRTFDELLAVAGELKRKGRTPLALDGDVAGYPPKWTATLLIRELGPGGLAKVLQDRSGAGFDDPRVLKAAGHMERLGKGGFWADGWDASKFPAIQQKWAQGESDLLFMGTWAPSETGEIAGEGFEYRSFPFPRTESGFDSQETTLYGFAVPAKSRHAEQAGKFIAYFLNQKWTDRIPAEEKVLSARADTSTPPELADTKKALDAATTAHFALDGVRGMGDWETKIFNPLSKEILSGRLTAADFVARLKAETVEWWKVNV</sequence>
<evidence type="ECO:0000313" key="2">
    <source>
        <dbReference type="EMBL" id="MCP2358008.1"/>
    </source>
</evidence>
<organism evidence="2 3">
    <name type="scientific">Nonomuraea thailandensis</name>
    <dbReference type="NCBI Taxonomy" id="1188745"/>
    <lineage>
        <taxon>Bacteria</taxon>
        <taxon>Bacillati</taxon>
        <taxon>Actinomycetota</taxon>
        <taxon>Actinomycetes</taxon>
        <taxon>Streptosporangiales</taxon>
        <taxon>Streptosporangiaceae</taxon>
        <taxon>Nonomuraea</taxon>
    </lineage>
</organism>
<dbReference type="PROSITE" id="PS51257">
    <property type="entry name" value="PROKAR_LIPOPROTEIN"/>
    <property type="match status" value="1"/>
</dbReference>
<dbReference type="Gene3D" id="3.40.190.10">
    <property type="entry name" value="Periplasmic binding protein-like II"/>
    <property type="match status" value="2"/>
</dbReference>
<dbReference type="PANTHER" id="PTHR43649:SF14">
    <property type="entry name" value="BLR3389 PROTEIN"/>
    <property type="match status" value="1"/>
</dbReference>
<reference evidence="2" key="1">
    <citation type="submission" date="2022-06" db="EMBL/GenBank/DDBJ databases">
        <title>Sequencing the genomes of 1000 actinobacteria strains.</title>
        <authorList>
            <person name="Klenk H.-P."/>
        </authorList>
    </citation>
    <scope>NUCLEOTIDE SEQUENCE</scope>
    <source>
        <strain evidence="2">DSM 46694</strain>
    </source>
</reference>
<dbReference type="AlphaFoldDB" id="A0A9X2GNP9"/>
<evidence type="ECO:0000313" key="3">
    <source>
        <dbReference type="Proteomes" id="UP001139648"/>
    </source>
</evidence>
<gene>
    <name evidence="2" type="ORF">HD597_005028</name>
</gene>
<dbReference type="Proteomes" id="UP001139648">
    <property type="component" value="Unassembled WGS sequence"/>
</dbReference>
<keyword evidence="1" id="KW-0732">Signal</keyword>
<name>A0A9X2GNP9_9ACTN</name>
<dbReference type="Pfam" id="PF01547">
    <property type="entry name" value="SBP_bac_1"/>
    <property type="match status" value="1"/>
</dbReference>
<feature type="signal peptide" evidence="1">
    <location>
        <begin position="1"/>
        <end position="22"/>
    </location>
</feature>
<dbReference type="PANTHER" id="PTHR43649">
    <property type="entry name" value="ARABINOSE-BINDING PROTEIN-RELATED"/>
    <property type="match status" value="1"/>
</dbReference>
<protein>
    <submittedName>
        <fullName evidence="2">Raffinose/stachyose/melibiose transport system substrate-binding protein</fullName>
    </submittedName>
</protein>
<dbReference type="InterPro" id="IPR006059">
    <property type="entry name" value="SBP"/>
</dbReference>
<evidence type="ECO:0000256" key="1">
    <source>
        <dbReference type="SAM" id="SignalP"/>
    </source>
</evidence>
<keyword evidence="3" id="KW-1185">Reference proteome</keyword>
<proteinExistence type="predicted"/>
<accession>A0A9X2GNP9</accession>
<dbReference type="InterPro" id="IPR050490">
    <property type="entry name" value="Bact_solute-bd_prot1"/>
</dbReference>
<dbReference type="SUPFAM" id="SSF53850">
    <property type="entry name" value="Periplasmic binding protein-like II"/>
    <property type="match status" value="1"/>
</dbReference>
<comment type="caution">
    <text evidence="2">The sequence shown here is derived from an EMBL/GenBank/DDBJ whole genome shotgun (WGS) entry which is preliminary data.</text>
</comment>
<dbReference type="RefSeq" id="WP_253745105.1">
    <property type="nucleotide sequence ID" value="NZ_BAABKA010000049.1"/>
</dbReference>
<dbReference type="EMBL" id="JAMZEB010000002">
    <property type="protein sequence ID" value="MCP2358008.1"/>
    <property type="molecule type" value="Genomic_DNA"/>
</dbReference>